<accession>A0ABS4Z722</accession>
<gene>
    <name evidence="4" type="ORF">JOF54_001439</name>
</gene>
<dbReference type="InterPro" id="IPR046450">
    <property type="entry name" value="PA_dom_sf"/>
</dbReference>
<sequence length="529" mass="53135">MPPVAGAAAPSPHRAPARVAAGLVATALALALVGSLPRPVPRPAPPPPPADVLATALAARVDVAGVRPHLAALQAAADAHDGHRADGSPGHDASVALVADALRAAGFAVETPEFRYPVEVVLARHVVLDGDRLRADRLEGSPETPADGVAGPLVVPGGGAATGCRAADLDPLTAAGAVLLVRRGGCPFATKAARAADAGAAALLVANDEAGPLTGGTLRERGRLPVAGVSTADGDRLSARAGTRVVLDLRTRTETRTSRNVVAQTRTGRADDVVVVGGHLDSVEEGPGINDNGSGAAALLELATALGPEPAVDRAVRFAWWGGEELGLLGSQAYVDGLDAAGRRALALYLNVDMLGSPNPGFFVYDGDDSADDGAGPGPAGSAALERTLVDRLTALGTAPGPTDFDGRSDYGPFIDVGVPAGGLFSGAEALKTPAQAARWGGTAGEPFDPCYHRACDDLGNVDLPALGLHLDALAWTVGRYAAGGAGPAPDPVAPRAVVPALAPPARRRAVLGHHPPAGARRRAGDPPR</sequence>
<evidence type="ECO:0000313" key="4">
    <source>
        <dbReference type="EMBL" id="MBP2416517.1"/>
    </source>
</evidence>
<evidence type="ECO:0000256" key="1">
    <source>
        <dbReference type="SAM" id="MobiDB-lite"/>
    </source>
</evidence>
<dbReference type="InterPro" id="IPR045175">
    <property type="entry name" value="M28_fam"/>
</dbReference>
<dbReference type="Gene3D" id="3.40.630.10">
    <property type="entry name" value="Zn peptidases"/>
    <property type="match status" value="1"/>
</dbReference>
<dbReference type="Proteomes" id="UP000758168">
    <property type="component" value="Unassembled WGS sequence"/>
</dbReference>
<dbReference type="Pfam" id="PF02225">
    <property type="entry name" value="PA"/>
    <property type="match status" value="1"/>
</dbReference>
<proteinExistence type="predicted"/>
<keyword evidence="5" id="KW-1185">Reference proteome</keyword>
<feature type="region of interest" description="Disordered" evidence="1">
    <location>
        <begin position="505"/>
        <end position="529"/>
    </location>
</feature>
<evidence type="ECO:0000259" key="3">
    <source>
        <dbReference type="Pfam" id="PF04389"/>
    </source>
</evidence>
<dbReference type="Gene3D" id="3.50.30.30">
    <property type="match status" value="1"/>
</dbReference>
<evidence type="ECO:0000313" key="5">
    <source>
        <dbReference type="Proteomes" id="UP000758168"/>
    </source>
</evidence>
<organism evidence="4 5">
    <name type="scientific">Microlunatus capsulatus</name>
    <dbReference type="NCBI Taxonomy" id="99117"/>
    <lineage>
        <taxon>Bacteria</taxon>
        <taxon>Bacillati</taxon>
        <taxon>Actinomycetota</taxon>
        <taxon>Actinomycetes</taxon>
        <taxon>Propionibacteriales</taxon>
        <taxon>Propionibacteriaceae</taxon>
        <taxon>Microlunatus</taxon>
    </lineage>
</organism>
<dbReference type="Pfam" id="PF04389">
    <property type="entry name" value="Peptidase_M28"/>
    <property type="match status" value="1"/>
</dbReference>
<dbReference type="PANTHER" id="PTHR12147:SF26">
    <property type="entry name" value="PEPTIDASE M28 DOMAIN-CONTAINING PROTEIN"/>
    <property type="match status" value="1"/>
</dbReference>
<evidence type="ECO:0000259" key="2">
    <source>
        <dbReference type="Pfam" id="PF02225"/>
    </source>
</evidence>
<comment type="caution">
    <text evidence="4">The sequence shown here is derived from an EMBL/GenBank/DDBJ whole genome shotgun (WGS) entry which is preliminary data.</text>
</comment>
<protein>
    <submittedName>
        <fullName evidence="4">Zn-dependent M28 family amino/carboxypeptidase</fullName>
    </submittedName>
</protein>
<dbReference type="PANTHER" id="PTHR12147">
    <property type="entry name" value="METALLOPEPTIDASE M28 FAMILY MEMBER"/>
    <property type="match status" value="1"/>
</dbReference>
<reference evidence="4 5" key="1">
    <citation type="submission" date="2021-03" db="EMBL/GenBank/DDBJ databases">
        <title>Sequencing the genomes of 1000 actinobacteria strains.</title>
        <authorList>
            <person name="Klenk H.-P."/>
        </authorList>
    </citation>
    <scope>NUCLEOTIDE SEQUENCE [LARGE SCALE GENOMIC DNA]</scope>
    <source>
        <strain evidence="4 5">DSM 12936</strain>
    </source>
</reference>
<dbReference type="RefSeq" id="WP_210054292.1">
    <property type="nucleotide sequence ID" value="NZ_BAAAMH010000015.1"/>
</dbReference>
<dbReference type="SUPFAM" id="SSF52025">
    <property type="entry name" value="PA domain"/>
    <property type="match status" value="1"/>
</dbReference>
<dbReference type="EMBL" id="JAGIOB010000001">
    <property type="protein sequence ID" value="MBP2416517.1"/>
    <property type="molecule type" value="Genomic_DNA"/>
</dbReference>
<name>A0ABS4Z722_9ACTN</name>
<feature type="domain" description="PA" evidence="2">
    <location>
        <begin position="149"/>
        <end position="237"/>
    </location>
</feature>
<feature type="domain" description="Peptidase M28" evidence="3">
    <location>
        <begin position="260"/>
        <end position="474"/>
    </location>
</feature>
<dbReference type="SUPFAM" id="SSF53187">
    <property type="entry name" value="Zn-dependent exopeptidases"/>
    <property type="match status" value="1"/>
</dbReference>
<dbReference type="InterPro" id="IPR007484">
    <property type="entry name" value="Peptidase_M28"/>
</dbReference>
<dbReference type="InterPro" id="IPR003137">
    <property type="entry name" value="PA_domain"/>
</dbReference>